<reference evidence="2 3" key="1">
    <citation type="submission" date="2019-06" db="EMBL/GenBank/DDBJ databases">
        <title>A novel species of marine bacteria.</title>
        <authorList>
            <person name="Wang Y."/>
        </authorList>
    </citation>
    <scope>NUCLEOTIDE SEQUENCE [LARGE SCALE GENOMIC DNA]</scope>
    <source>
        <strain evidence="2 3">MA1-10</strain>
    </source>
</reference>
<proteinExistence type="predicted"/>
<feature type="domain" description="YjiS-like" evidence="1">
    <location>
        <begin position="35"/>
        <end position="66"/>
    </location>
</feature>
<dbReference type="Proteomes" id="UP000315816">
    <property type="component" value="Unassembled WGS sequence"/>
</dbReference>
<name>A0A545SWF4_9RHOB</name>
<evidence type="ECO:0000313" key="3">
    <source>
        <dbReference type="Proteomes" id="UP000315816"/>
    </source>
</evidence>
<dbReference type="OrthoDB" id="8005167at2"/>
<evidence type="ECO:0000313" key="2">
    <source>
        <dbReference type="EMBL" id="TQV69280.1"/>
    </source>
</evidence>
<dbReference type="InterPro" id="IPR009506">
    <property type="entry name" value="YjiS-like"/>
</dbReference>
<dbReference type="Pfam" id="PF06568">
    <property type="entry name" value="YjiS-like"/>
    <property type="match status" value="1"/>
</dbReference>
<organism evidence="2 3">
    <name type="scientific">Aliiroseovarius halocynthiae</name>
    <dbReference type="NCBI Taxonomy" id="985055"/>
    <lineage>
        <taxon>Bacteria</taxon>
        <taxon>Pseudomonadati</taxon>
        <taxon>Pseudomonadota</taxon>
        <taxon>Alphaproteobacteria</taxon>
        <taxon>Rhodobacterales</taxon>
        <taxon>Paracoccaceae</taxon>
        <taxon>Aliiroseovarius</taxon>
    </lineage>
</organism>
<gene>
    <name evidence="2" type="ORF">FIL88_06925</name>
</gene>
<comment type="caution">
    <text evidence="2">The sequence shown here is derived from an EMBL/GenBank/DDBJ whole genome shotgun (WGS) entry which is preliminary data.</text>
</comment>
<evidence type="ECO:0000259" key="1">
    <source>
        <dbReference type="Pfam" id="PF06568"/>
    </source>
</evidence>
<dbReference type="RefSeq" id="WP_142853030.1">
    <property type="nucleotide sequence ID" value="NZ_FXWW01000001.1"/>
</dbReference>
<dbReference type="EMBL" id="VICH01000004">
    <property type="protein sequence ID" value="TQV69280.1"/>
    <property type="molecule type" value="Genomic_DNA"/>
</dbReference>
<protein>
    <submittedName>
        <fullName evidence="2">DUF1127 domain-containing protein</fullName>
    </submittedName>
</protein>
<accession>A0A545SWF4</accession>
<dbReference type="AlphaFoldDB" id="A0A545SWF4"/>
<sequence>MEHGNTYRHDRLAFLDTNRPLPALAEVALIVAVSVTKWRMNRSTRRALRDLPDHLHKDIGISKTEAQLEAEKPFWRG</sequence>
<keyword evidence="3" id="KW-1185">Reference proteome</keyword>